<sequence length="154" mass="17441">MPNSWYRQISDTPDTATDSLCSTTFSIPREQSDRESCDLDILDSDELENDEDIETYLQTQKNLSKRQSVMALTLAKLKVDCNLSETSLVLVQNWAECLLEECAKTIIGGVKRCQGKISPEMDEVFQIGMSMANPFHAISTEMQRKDFFPIFVVS</sequence>
<gene>
    <name evidence="1" type="primary">LOC108950651-002</name>
</gene>
<dbReference type="AlphaFoldDB" id="A0A6F9DJK1"/>
<organism evidence="1">
    <name type="scientific">Phallusia mammillata</name>
    <dbReference type="NCBI Taxonomy" id="59560"/>
    <lineage>
        <taxon>Eukaryota</taxon>
        <taxon>Metazoa</taxon>
        <taxon>Chordata</taxon>
        <taxon>Tunicata</taxon>
        <taxon>Ascidiacea</taxon>
        <taxon>Phlebobranchia</taxon>
        <taxon>Ascidiidae</taxon>
        <taxon>Phallusia</taxon>
    </lineage>
</organism>
<dbReference type="EMBL" id="LR787457">
    <property type="protein sequence ID" value="CAB3263319.1"/>
    <property type="molecule type" value="mRNA"/>
</dbReference>
<name>A0A6F9DJK1_9ASCI</name>
<protein>
    <submittedName>
        <fullName evidence="1">Uncharacterized protein LOC108950651</fullName>
    </submittedName>
</protein>
<reference evidence="1" key="1">
    <citation type="submission" date="2020-04" db="EMBL/GenBank/DDBJ databases">
        <authorList>
            <person name="Neveu A P."/>
        </authorList>
    </citation>
    <scope>NUCLEOTIDE SEQUENCE</scope>
    <source>
        <tissue evidence="1">Whole embryo</tissue>
    </source>
</reference>
<evidence type="ECO:0000313" key="1">
    <source>
        <dbReference type="EMBL" id="CAB3263319.1"/>
    </source>
</evidence>
<accession>A0A6F9DJK1</accession>
<proteinExistence type="evidence at transcript level"/>